<evidence type="ECO:0000313" key="4">
    <source>
        <dbReference type="EMBL" id="HIX95191.1"/>
    </source>
</evidence>
<feature type="non-terminal residue" evidence="4">
    <location>
        <position position="298"/>
    </location>
</feature>
<dbReference type="Proteomes" id="UP000886751">
    <property type="component" value="Unassembled WGS sequence"/>
</dbReference>
<keyword evidence="2" id="KW-0732">Signal</keyword>
<evidence type="ECO:0000256" key="1">
    <source>
        <dbReference type="SAM" id="MobiDB-lite"/>
    </source>
</evidence>
<feature type="chain" id="PRO_5039379019" evidence="2">
    <location>
        <begin position="24"/>
        <end position="298"/>
    </location>
</feature>
<dbReference type="EMBL" id="DXEI01000104">
    <property type="protein sequence ID" value="HIX95191.1"/>
    <property type="molecule type" value="Genomic_DNA"/>
</dbReference>
<dbReference type="Pfam" id="PF08486">
    <property type="entry name" value="SpoIID"/>
    <property type="match status" value="1"/>
</dbReference>
<feature type="signal peptide" evidence="2">
    <location>
        <begin position="1"/>
        <end position="23"/>
    </location>
</feature>
<sequence length="298" mass="30499">MRRKVAAALLVLLAALAPFGALLLPGAPDAPTPSPTPAPTAEAPAPAQQAPAATPQPDADASAPLTLYDAAAGREIEVTVEAFLLGAAACEMPPDWPDAALCAQMVASHSYALALGEPMQVNSALCAGWTNAEVLQARWGDAFDEHYARFAALARQVADAVLCYGGAPAAACYHSISAGHTEASQNVWLTALPYLQGVESPWDKAAPGYETTVEYSAAQMASLLQTLGLEPDGDAAAWFGAAERDAAGYVAQMEVCGQTVTGTALRQALGLRAASFTVACADGVFAITTQGYGHGVGL</sequence>
<dbReference type="AlphaFoldDB" id="A0A9D1Y224"/>
<gene>
    <name evidence="4" type="ORF">H9846_07010</name>
</gene>
<evidence type="ECO:0000256" key="2">
    <source>
        <dbReference type="SAM" id="SignalP"/>
    </source>
</evidence>
<evidence type="ECO:0000259" key="3">
    <source>
        <dbReference type="Pfam" id="PF08486"/>
    </source>
</evidence>
<feature type="compositionally biased region" description="Low complexity" evidence="1">
    <location>
        <begin position="39"/>
        <end position="60"/>
    </location>
</feature>
<reference evidence="4" key="2">
    <citation type="submission" date="2021-04" db="EMBL/GenBank/DDBJ databases">
        <authorList>
            <person name="Gilroy R."/>
        </authorList>
    </citation>
    <scope>NUCLEOTIDE SEQUENCE</scope>
    <source>
        <strain evidence="4">ChiHecec2B26-7398</strain>
    </source>
</reference>
<accession>A0A9D1Y224</accession>
<proteinExistence type="predicted"/>
<evidence type="ECO:0000313" key="5">
    <source>
        <dbReference type="Proteomes" id="UP000886751"/>
    </source>
</evidence>
<comment type="caution">
    <text evidence="4">The sequence shown here is derived from an EMBL/GenBank/DDBJ whole genome shotgun (WGS) entry which is preliminary data.</text>
</comment>
<reference evidence="4" key="1">
    <citation type="journal article" date="2021" name="PeerJ">
        <title>Extensive microbial diversity within the chicken gut microbiome revealed by metagenomics and culture.</title>
        <authorList>
            <person name="Gilroy R."/>
            <person name="Ravi A."/>
            <person name="Getino M."/>
            <person name="Pursley I."/>
            <person name="Horton D.L."/>
            <person name="Alikhan N.F."/>
            <person name="Baker D."/>
            <person name="Gharbi K."/>
            <person name="Hall N."/>
            <person name="Watson M."/>
            <person name="Adriaenssens E.M."/>
            <person name="Foster-Nyarko E."/>
            <person name="Jarju S."/>
            <person name="Secka A."/>
            <person name="Antonio M."/>
            <person name="Oren A."/>
            <person name="Chaudhuri R.R."/>
            <person name="La Ragione R."/>
            <person name="Hildebrand F."/>
            <person name="Pallen M.J."/>
        </authorList>
    </citation>
    <scope>NUCLEOTIDE SEQUENCE</scope>
    <source>
        <strain evidence="4">ChiHecec2B26-7398</strain>
    </source>
</reference>
<feature type="compositionally biased region" description="Pro residues" evidence="1">
    <location>
        <begin position="28"/>
        <end position="38"/>
    </location>
</feature>
<protein>
    <submittedName>
        <fullName evidence="4">SpoIID/LytB domain-containing protein</fullName>
    </submittedName>
</protein>
<organism evidence="4 5">
    <name type="scientific">Candidatus Gemmiger excrementipullorum</name>
    <dbReference type="NCBI Taxonomy" id="2838610"/>
    <lineage>
        <taxon>Bacteria</taxon>
        <taxon>Bacillati</taxon>
        <taxon>Bacillota</taxon>
        <taxon>Clostridia</taxon>
        <taxon>Eubacteriales</taxon>
        <taxon>Gemmiger</taxon>
    </lineage>
</organism>
<dbReference type="InterPro" id="IPR013693">
    <property type="entry name" value="SpoIID/LytB_N"/>
</dbReference>
<dbReference type="NCBIfam" id="TIGR02669">
    <property type="entry name" value="SpoIID_LytB"/>
    <property type="match status" value="1"/>
</dbReference>
<feature type="region of interest" description="Disordered" evidence="1">
    <location>
        <begin position="28"/>
        <end position="60"/>
    </location>
</feature>
<dbReference type="InterPro" id="IPR013486">
    <property type="entry name" value="SpoIID/LytB"/>
</dbReference>
<dbReference type="GO" id="GO:0030435">
    <property type="term" value="P:sporulation resulting in formation of a cellular spore"/>
    <property type="evidence" value="ECO:0007669"/>
    <property type="project" value="InterPro"/>
</dbReference>
<name>A0A9D1Y224_9FIRM</name>
<feature type="domain" description="Sporulation stage II protein D amidase enhancer LytB N-terminal" evidence="3">
    <location>
        <begin position="77"/>
        <end position="132"/>
    </location>
</feature>